<sequence>MYEAWYENNICSRTYNMDRVLEENPLLKDALVPVGCILTATLVAWVVITLLLKYCYDESIIFIEVTPWGPFPYEASYWGALEDPLRFLIGYFALSLAGYLIAPLTVENYVLPV</sequence>
<dbReference type="Proteomes" id="UP000828048">
    <property type="component" value="Chromosome 9"/>
</dbReference>
<gene>
    <name evidence="1" type="ORF">Vadar_031300</name>
</gene>
<evidence type="ECO:0000313" key="2">
    <source>
        <dbReference type="Proteomes" id="UP000828048"/>
    </source>
</evidence>
<comment type="caution">
    <text evidence="1">The sequence shown here is derived from an EMBL/GenBank/DDBJ whole genome shotgun (WGS) entry which is preliminary data.</text>
</comment>
<keyword evidence="2" id="KW-1185">Reference proteome</keyword>
<evidence type="ECO:0000313" key="1">
    <source>
        <dbReference type="EMBL" id="KAH7867283.1"/>
    </source>
</evidence>
<proteinExistence type="predicted"/>
<name>A0ACB7ZMT2_9ERIC</name>
<organism evidence="1 2">
    <name type="scientific">Vaccinium darrowii</name>
    <dbReference type="NCBI Taxonomy" id="229202"/>
    <lineage>
        <taxon>Eukaryota</taxon>
        <taxon>Viridiplantae</taxon>
        <taxon>Streptophyta</taxon>
        <taxon>Embryophyta</taxon>
        <taxon>Tracheophyta</taxon>
        <taxon>Spermatophyta</taxon>
        <taxon>Magnoliopsida</taxon>
        <taxon>eudicotyledons</taxon>
        <taxon>Gunneridae</taxon>
        <taxon>Pentapetalae</taxon>
        <taxon>asterids</taxon>
        <taxon>Ericales</taxon>
        <taxon>Ericaceae</taxon>
        <taxon>Vaccinioideae</taxon>
        <taxon>Vaccinieae</taxon>
        <taxon>Vaccinium</taxon>
    </lineage>
</organism>
<reference evidence="1 2" key="1">
    <citation type="journal article" date="2021" name="Hortic Res">
        <title>High-quality reference genome and annotation aids understanding of berry development for evergreen blueberry (Vaccinium darrowii).</title>
        <authorList>
            <person name="Yu J."/>
            <person name="Hulse-Kemp A.M."/>
            <person name="Babiker E."/>
            <person name="Staton M."/>
        </authorList>
    </citation>
    <scope>NUCLEOTIDE SEQUENCE [LARGE SCALE GENOMIC DNA]</scope>
    <source>
        <strain evidence="2">cv. NJ 8807/NJ 8810</strain>
        <tissue evidence="1">Young leaf</tissue>
    </source>
</reference>
<protein>
    <submittedName>
        <fullName evidence="1">Uncharacterized protein</fullName>
    </submittedName>
</protein>
<dbReference type="EMBL" id="CM037159">
    <property type="protein sequence ID" value="KAH7867283.1"/>
    <property type="molecule type" value="Genomic_DNA"/>
</dbReference>
<accession>A0ACB7ZMT2</accession>